<proteinExistence type="predicted"/>
<sequence length="214" mass="22731">MTSLSTPSRSCSARCPSSSWCCSCRPGQPSVPQVQGDHRPGGRVLRPQHRPPRLGHELTLERLQPLCVDRGASNAVCVPEASGGVVLLLLQTHGRETGRPSLLPGLRVAAQGVHTSPKVTRHTDGCLLPSRGHMWICEGDDGPGPGTQPTGSGQLCPAAEKQDPPSCKLRFRCRLQAMHSPPAPLGSARSSPLCSQGPQLYPWELPASALCSTY</sequence>
<feature type="region of interest" description="Disordered" evidence="1">
    <location>
        <begin position="29"/>
        <end position="51"/>
    </location>
</feature>
<organism evidence="2 3">
    <name type="scientific">Myotis myotis</name>
    <name type="common">Greater mouse-eared bat</name>
    <name type="synonym">Vespertilio myotis</name>
    <dbReference type="NCBI Taxonomy" id="51298"/>
    <lineage>
        <taxon>Eukaryota</taxon>
        <taxon>Metazoa</taxon>
        <taxon>Chordata</taxon>
        <taxon>Craniata</taxon>
        <taxon>Vertebrata</taxon>
        <taxon>Euteleostomi</taxon>
        <taxon>Mammalia</taxon>
        <taxon>Eutheria</taxon>
        <taxon>Laurasiatheria</taxon>
        <taxon>Chiroptera</taxon>
        <taxon>Yangochiroptera</taxon>
        <taxon>Vespertilionidae</taxon>
        <taxon>Myotis</taxon>
    </lineage>
</organism>
<dbReference type="AlphaFoldDB" id="A0A7J7RHF7"/>
<evidence type="ECO:0000313" key="2">
    <source>
        <dbReference type="EMBL" id="KAF6275640.1"/>
    </source>
</evidence>
<reference evidence="2 3" key="1">
    <citation type="journal article" date="2020" name="Nature">
        <title>Six reference-quality genomes reveal evolution of bat adaptations.</title>
        <authorList>
            <person name="Jebb D."/>
            <person name="Huang Z."/>
            <person name="Pippel M."/>
            <person name="Hughes G.M."/>
            <person name="Lavrichenko K."/>
            <person name="Devanna P."/>
            <person name="Winkler S."/>
            <person name="Jermiin L.S."/>
            <person name="Skirmuntt E.C."/>
            <person name="Katzourakis A."/>
            <person name="Burkitt-Gray L."/>
            <person name="Ray D.A."/>
            <person name="Sullivan K.A.M."/>
            <person name="Roscito J.G."/>
            <person name="Kirilenko B.M."/>
            <person name="Davalos L.M."/>
            <person name="Corthals A.P."/>
            <person name="Power M.L."/>
            <person name="Jones G."/>
            <person name="Ransome R.D."/>
            <person name="Dechmann D.K.N."/>
            <person name="Locatelli A.G."/>
            <person name="Puechmaille S.J."/>
            <person name="Fedrigo O."/>
            <person name="Jarvis E.D."/>
            <person name="Hiller M."/>
            <person name="Vernes S.C."/>
            <person name="Myers E.W."/>
            <person name="Teeling E.C."/>
        </authorList>
    </citation>
    <scope>NUCLEOTIDE SEQUENCE [LARGE SCALE GENOMIC DNA]</scope>
    <source>
        <strain evidence="2">MMyoMyo1</strain>
        <tissue evidence="2">Flight muscle</tissue>
    </source>
</reference>
<keyword evidence="3" id="KW-1185">Reference proteome</keyword>
<protein>
    <submittedName>
        <fullName evidence="2">Transmembrane protein 138</fullName>
    </submittedName>
</protein>
<name>A0A7J7RHF7_MYOMY</name>
<accession>A0A7J7RHF7</accession>
<gene>
    <name evidence="2" type="ORF">mMyoMyo1_019259</name>
</gene>
<dbReference type="EMBL" id="JABWUV010000027">
    <property type="protein sequence ID" value="KAF6275640.1"/>
    <property type="molecule type" value="Genomic_DNA"/>
</dbReference>
<keyword evidence="2" id="KW-0472">Membrane</keyword>
<evidence type="ECO:0000256" key="1">
    <source>
        <dbReference type="SAM" id="MobiDB-lite"/>
    </source>
</evidence>
<comment type="caution">
    <text evidence="2">The sequence shown here is derived from an EMBL/GenBank/DDBJ whole genome shotgun (WGS) entry which is preliminary data.</text>
</comment>
<feature type="region of interest" description="Disordered" evidence="1">
    <location>
        <begin position="140"/>
        <end position="161"/>
    </location>
</feature>
<dbReference type="Proteomes" id="UP000527355">
    <property type="component" value="Unassembled WGS sequence"/>
</dbReference>
<evidence type="ECO:0000313" key="3">
    <source>
        <dbReference type="Proteomes" id="UP000527355"/>
    </source>
</evidence>
<keyword evidence="2" id="KW-0812">Transmembrane</keyword>